<proteinExistence type="predicted"/>
<feature type="domain" description="G-patch" evidence="2">
    <location>
        <begin position="153"/>
        <end position="173"/>
    </location>
</feature>
<feature type="region of interest" description="Disordered" evidence="1">
    <location>
        <begin position="514"/>
        <end position="538"/>
    </location>
</feature>
<dbReference type="PROSITE" id="PS50174">
    <property type="entry name" value="G_PATCH"/>
    <property type="match status" value="1"/>
</dbReference>
<accession>A0AAF0IQ90</accession>
<dbReference type="PANTHER" id="PTHR13384:SF19">
    <property type="entry name" value="G PATCH DOMAIN-CONTAINING PROTEIN 1"/>
    <property type="match status" value="1"/>
</dbReference>
<evidence type="ECO:0000259" key="2">
    <source>
        <dbReference type="PROSITE" id="PS50174"/>
    </source>
</evidence>
<dbReference type="InterPro" id="IPR000467">
    <property type="entry name" value="G_patch_dom"/>
</dbReference>
<feature type="region of interest" description="Disordered" evidence="1">
    <location>
        <begin position="627"/>
        <end position="668"/>
    </location>
</feature>
<dbReference type="GO" id="GO:0006397">
    <property type="term" value="P:mRNA processing"/>
    <property type="evidence" value="ECO:0007669"/>
    <property type="project" value="InterPro"/>
</dbReference>
<dbReference type="Pfam" id="PF07713">
    <property type="entry name" value="DUF1604"/>
    <property type="match status" value="1"/>
</dbReference>
<protein>
    <recommendedName>
        <fullName evidence="2">G-patch domain-containing protein</fullName>
    </recommendedName>
</protein>
<sequence length="668" mass="73466">MATSRLRRKLERDGVPTHVNFGESFVKFGTPLPAANDSRKDKNELKPLWEQEAYDERGRRRFHGAFTGGFSAGYFNTVGSKEGWTPSSFRSSRKARATASEQRPEDFMDAEDLAELQRESKLSTTDAYGHAATQDPFAEIVDRSATDTVQASSSQMGQNLLRRMGWKPGQGIGPLVTYAQREHLFTLLQSLHLAPPRASAAEHSEAARHKFPPPDTQLVQVADNRDKRGLGSATSSSALQDALQRFHGEKAQRAIGMSGMDSDDEDHVYSAPQDIRDSTLASRHETMRLGEKTKPEGTARLTSDGTWHDGRPLIKGFVKGDDTLETNPTWFDPPSVPKDWAPDPRRVWTKSEAGPVPEKPRDAAHRGRLLGEAKLPGPPPVITAYLSEQAAKRVQSQAAQAEEAHARPLTVHPLEPDTAVRALEAFVPVGADVAKQARYKAYLEASIAHRTYTPPDGIEHVQEELDEFYETAQRYRPMQGAMANRFTSSSILQADTPAQGGFLSREAAQPKAEAPLEEVAPRTPAQQAAREGAFGDRTRTVRRWNPPRLLCKRLGVEPPHSEQGENEMEHILQKFGADTHAPAATREPSPAPAFVFAPPSEAAEKAQEAALTEERPSLDLFKAVFASDSEDDEVPAPVPLKRKPDAPKPKKKAKGARVGPLTFDPDDL</sequence>
<keyword evidence="4" id="KW-1185">Reference proteome</keyword>
<organism evidence="3 4">
    <name type="scientific">Malassezia brasiliensis</name>
    <dbReference type="NCBI Taxonomy" id="1821822"/>
    <lineage>
        <taxon>Eukaryota</taxon>
        <taxon>Fungi</taxon>
        <taxon>Dikarya</taxon>
        <taxon>Basidiomycota</taxon>
        <taxon>Ustilaginomycotina</taxon>
        <taxon>Malasseziomycetes</taxon>
        <taxon>Malasseziales</taxon>
        <taxon>Malasseziaceae</taxon>
        <taxon>Malassezia</taxon>
    </lineage>
</organism>
<dbReference type="AlphaFoldDB" id="A0AAF0IQ90"/>
<name>A0AAF0IQ90_9BASI</name>
<evidence type="ECO:0000256" key="1">
    <source>
        <dbReference type="SAM" id="MobiDB-lite"/>
    </source>
</evidence>
<evidence type="ECO:0000313" key="4">
    <source>
        <dbReference type="Proteomes" id="UP001216638"/>
    </source>
</evidence>
<dbReference type="Proteomes" id="UP001216638">
    <property type="component" value="Chromosome 3"/>
</dbReference>
<dbReference type="EMBL" id="CP119953">
    <property type="protein sequence ID" value="WFC95791.1"/>
    <property type="molecule type" value="Genomic_DNA"/>
</dbReference>
<dbReference type="GO" id="GO:0003723">
    <property type="term" value="F:RNA binding"/>
    <property type="evidence" value="ECO:0007669"/>
    <property type="project" value="TreeGrafter"/>
</dbReference>
<dbReference type="PANTHER" id="PTHR13384">
    <property type="entry name" value="G PATCH DOMAIN-CONTAINING PROTEIN 1"/>
    <property type="match status" value="1"/>
</dbReference>
<dbReference type="Pfam" id="PF26093">
    <property type="entry name" value="HTH_TGH"/>
    <property type="match status" value="1"/>
</dbReference>
<evidence type="ECO:0000313" key="3">
    <source>
        <dbReference type="EMBL" id="WFC95791.1"/>
    </source>
</evidence>
<reference evidence="3" key="1">
    <citation type="submission" date="2023-03" db="EMBL/GenBank/DDBJ databases">
        <title>Mating type loci evolution in Malassezia.</title>
        <authorList>
            <person name="Coelho M.A."/>
        </authorList>
    </citation>
    <scope>NUCLEOTIDE SEQUENCE</scope>
    <source>
        <strain evidence="3">CBS 14135</strain>
    </source>
</reference>
<gene>
    <name evidence="3" type="ORF">MBRA1_002445</name>
</gene>
<feature type="region of interest" description="Disordered" evidence="1">
    <location>
        <begin position="196"/>
        <end position="218"/>
    </location>
</feature>
<dbReference type="GO" id="GO:0005634">
    <property type="term" value="C:nucleus"/>
    <property type="evidence" value="ECO:0007669"/>
    <property type="project" value="TreeGrafter"/>
</dbReference>
<dbReference type="InterPro" id="IPR011666">
    <property type="entry name" value="DUF1604"/>
</dbReference>
<dbReference type="Pfam" id="PF01585">
    <property type="entry name" value="G-patch"/>
    <property type="match status" value="1"/>
</dbReference>
<feature type="region of interest" description="Disordered" evidence="1">
    <location>
        <begin position="84"/>
        <end position="108"/>
    </location>
</feature>